<feature type="compositionally biased region" description="Pro residues" evidence="4">
    <location>
        <begin position="74"/>
        <end position="93"/>
    </location>
</feature>
<dbReference type="GO" id="GO:0005524">
    <property type="term" value="F:ATP binding"/>
    <property type="evidence" value="ECO:0007669"/>
    <property type="project" value="InterPro"/>
</dbReference>
<dbReference type="Pfam" id="PF00111">
    <property type="entry name" value="Fer2"/>
    <property type="match status" value="1"/>
</dbReference>
<dbReference type="InterPro" id="IPR012675">
    <property type="entry name" value="Beta-grasp_dom_sf"/>
</dbReference>
<evidence type="ECO:0000313" key="9">
    <source>
        <dbReference type="Proteomes" id="UP000737018"/>
    </source>
</evidence>
<protein>
    <recommendedName>
        <fullName evidence="10">ABC transporter domain-containing protein</fullName>
    </recommendedName>
</protein>
<dbReference type="EMBL" id="JRKL02003611">
    <property type="protein sequence ID" value="KAF3954710.1"/>
    <property type="molecule type" value="Genomic_DNA"/>
</dbReference>
<dbReference type="InterPro" id="IPR036010">
    <property type="entry name" value="2Fe-2S_ferredoxin-like_sf"/>
</dbReference>
<dbReference type="Proteomes" id="UP000737018">
    <property type="component" value="Unassembled WGS sequence"/>
</dbReference>
<evidence type="ECO:0000259" key="6">
    <source>
        <dbReference type="Pfam" id="PF00005"/>
    </source>
</evidence>
<evidence type="ECO:0000256" key="4">
    <source>
        <dbReference type="SAM" id="MobiDB-lite"/>
    </source>
</evidence>
<evidence type="ECO:0000313" key="8">
    <source>
        <dbReference type="EMBL" id="KAF3954710.1"/>
    </source>
</evidence>
<dbReference type="InterPro" id="IPR027417">
    <property type="entry name" value="P-loop_NTPase"/>
</dbReference>
<dbReference type="PANTHER" id="PTHR19248">
    <property type="entry name" value="ATP-BINDING TRANSPORT PROTEIN-RELATED"/>
    <property type="match status" value="1"/>
</dbReference>
<gene>
    <name evidence="8" type="ORF">CMV_019978</name>
</gene>
<keyword evidence="5" id="KW-0472">Membrane</keyword>
<keyword evidence="5" id="KW-0812">Transmembrane</keyword>
<sequence length="353" mass="39226">MLMRYVVDSPKHKLITAMLKEVDCLHRLAAHLPLEDADAANPELPEQNGRPSTSSTPASHSHGQCVAPHQCQNQPPPPPRAYPTPEFPPPPHASPSLEIPPRGHKAGHKAGPMQRKEPDQGDAAIIKPQYVDHIPKAVQGNVGQVQDQKDERDMKSELCADLQLNQVIDRNVGDLSGGELQRFAIVVVAVQNAEIYMFDEPSSYLDVKQRLKAAQVVRSLLRPNIYIGLLLAKMFEYLLPHPLWENSDLIYFCHFGNKDIGLTGTKLGCGEGGCGACTVMVSHYDKNLKKCMHYAINACLARLYSVEGMHVITVEGVGNRRHGLHPIQVIYFAFYGSSNLLSLLVILRLWFLW</sequence>
<dbReference type="InterPro" id="IPR006058">
    <property type="entry name" value="2Fe2S_fd_BS"/>
</dbReference>
<evidence type="ECO:0000256" key="1">
    <source>
        <dbReference type="ARBA" id="ARBA00022714"/>
    </source>
</evidence>
<reference evidence="8" key="1">
    <citation type="submission" date="2020-03" db="EMBL/GenBank/DDBJ databases">
        <title>Castanea mollissima Vanexum genome sequencing.</title>
        <authorList>
            <person name="Staton M."/>
        </authorList>
    </citation>
    <scope>NUCLEOTIDE SEQUENCE</scope>
    <source>
        <tissue evidence="8">Leaf</tissue>
    </source>
</reference>
<dbReference type="Gene3D" id="3.40.50.300">
    <property type="entry name" value="P-loop containing nucleotide triphosphate hydrolases"/>
    <property type="match status" value="1"/>
</dbReference>
<feature type="region of interest" description="Disordered" evidence="4">
    <location>
        <begin position="39"/>
        <end position="119"/>
    </location>
</feature>
<keyword evidence="9" id="KW-1185">Reference proteome</keyword>
<keyword evidence="2" id="KW-0411">Iron-sulfur</keyword>
<dbReference type="AlphaFoldDB" id="A0A8J4QRE4"/>
<dbReference type="InterPro" id="IPR017871">
    <property type="entry name" value="ABC_transporter-like_CS"/>
</dbReference>
<dbReference type="InterPro" id="IPR001041">
    <property type="entry name" value="2Fe-2S_ferredoxin-type"/>
</dbReference>
<feature type="transmembrane region" description="Helical" evidence="5">
    <location>
        <begin position="329"/>
        <end position="351"/>
    </location>
</feature>
<dbReference type="InterPro" id="IPR003439">
    <property type="entry name" value="ABC_transporter-like_ATP-bd"/>
</dbReference>
<feature type="domain" description="2Fe-2S ferredoxin-type" evidence="7">
    <location>
        <begin position="261"/>
        <end position="302"/>
    </location>
</feature>
<proteinExistence type="predicted"/>
<evidence type="ECO:0000259" key="7">
    <source>
        <dbReference type="Pfam" id="PF00111"/>
    </source>
</evidence>
<evidence type="ECO:0000256" key="3">
    <source>
        <dbReference type="ARBA" id="ARBA00034078"/>
    </source>
</evidence>
<keyword evidence="1" id="KW-0408">Iron</keyword>
<dbReference type="GO" id="GO:0051537">
    <property type="term" value="F:2 iron, 2 sulfur cluster binding"/>
    <property type="evidence" value="ECO:0007669"/>
    <property type="project" value="UniProtKB-KW"/>
</dbReference>
<accession>A0A8J4QRE4</accession>
<comment type="cofactor">
    <cofactor evidence="3">
        <name>[2Fe-2S] cluster</name>
        <dbReference type="ChEBI" id="CHEBI:190135"/>
    </cofactor>
</comment>
<dbReference type="OrthoDB" id="1863831at2759"/>
<dbReference type="PROSITE" id="PS00197">
    <property type="entry name" value="2FE2S_FER_1"/>
    <property type="match status" value="1"/>
</dbReference>
<evidence type="ECO:0008006" key="10">
    <source>
        <dbReference type="Google" id="ProtNLM"/>
    </source>
</evidence>
<dbReference type="PROSITE" id="PS00211">
    <property type="entry name" value="ABC_TRANSPORTER_1"/>
    <property type="match status" value="1"/>
</dbReference>
<dbReference type="GO" id="GO:0016887">
    <property type="term" value="F:ATP hydrolysis activity"/>
    <property type="evidence" value="ECO:0007669"/>
    <property type="project" value="InterPro"/>
</dbReference>
<keyword evidence="1" id="KW-0479">Metal-binding</keyword>
<evidence type="ECO:0000256" key="5">
    <source>
        <dbReference type="SAM" id="Phobius"/>
    </source>
</evidence>
<dbReference type="Gene3D" id="3.10.20.30">
    <property type="match status" value="1"/>
</dbReference>
<name>A0A8J4QRE4_9ROSI</name>
<dbReference type="SUPFAM" id="SSF54292">
    <property type="entry name" value="2Fe-2S ferredoxin-like"/>
    <property type="match status" value="1"/>
</dbReference>
<feature type="domain" description="ABC transporter" evidence="6">
    <location>
        <begin position="138"/>
        <end position="202"/>
    </location>
</feature>
<keyword evidence="5" id="KW-1133">Transmembrane helix</keyword>
<organism evidence="8 9">
    <name type="scientific">Castanea mollissima</name>
    <name type="common">Chinese chestnut</name>
    <dbReference type="NCBI Taxonomy" id="60419"/>
    <lineage>
        <taxon>Eukaryota</taxon>
        <taxon>Viridiplantae</taxon>
        <taxon>Streptophyta</taxon>
        <taxon>Embryophyta</taxon>
        <taxon>Tracheophyta</taxon>
        <taxon>Spermatophyta</taxon>
        <taxon>Magnoliopsida</taxon>
        <taxon>eudicotyledons</taxon>
        <taxon>Gunneridae</taxon>
        <taxon>Pentapetalae</taxon>
        <taxon>rosids</taxon>
        <taxon>fabids</taxon>
        <taxon>Fagales</taxon>
        <taxon>Fagaceae</taxon>
        <taxon>Castanea</taxon>
    </lineage>
</organism>
<comment type="caution">
    <text evidence="8">The sequence shown here is derived from an EMBL/GenBank/DDBJ whole genome shotgun (WGS) entry which is preliminary data.</text>
</comment>
<feature type="compositionally biased region" description="Low complexity" evidence="4">
    <location>
        <begin position="51"/>
        <end position="62"/>
    </location>
</feature>
<keyword evidence="1" id="KW-0001">2Fe-2S</keyword>
<dbReference type="InterPro" id="IPR013283">
    <property type="entry name" value="RLI1"/>
</dbReference>
<evidence type="ECO:0000256" key="2">
    <source>
        <dbReference type="ARBA" id="ARBA00023014"/>
    </source>
</evidence>
<dbReference type="SUPFAM" id="SSF52540">
    <property type="entry name" value="P-loop containing nucleoside triphosphate hydrolases"/>
    <property type="match status" value="1"/>
</dbReference>
<dbReference type="Pfam" id="PF00005">
    <property type="entry name" value="ABC_tran"/>
    <property type="match status" value="1"/>
</dbReference>